<dbReference type="EMBL" id="BMAW01045469">
    <property type="protein sequence ID" value="GFS50238.1"/>
    <property type="molecule type" value="Genomic_DNA"/>
</dbReference>
<comment type="caution">
    <text evidence="1">The sequence shown here is derived from an EMBL/GenBank/DDBJ whole genome shotgun (WGS) entry which is preliminary data.</text>
</comment>
<protein>
    <submittedName>
        <fullName evidence="1">Uncharacterized protein</fullName>
    </submittedName>
</protein>
<name>A0A8X6IKZ4_NEPPI</name>
<evidence type="ECO:0000313" key="1">
    <source>
        <dbReference type="EMBL" id="GFS50238.1"/>
    </source>
</evidence>
<evidence type="ECO:0000313" key="2">
    <source>
        <dbReference type="Proteomes" id="UP000887013"/>
    </source>
</evidence>
<dbReference type="AlphaFoldDB" id="A0A8X6IKZ4"/>
<keyword evidence="2" id="KW-1185">Reference proteome</keyword>
<proteinExistence type="predicted"/>
<organism evidence="1 2">
    <name type="scientific">Nephila pilipes</name>
    <name type="common">Giant wood spider</name>
    <name type="synonym">Nephila maculata</name>
    <dbReference type="NCBI Taxonomy" id="299642"/>
    <lineage>
        <taxon>Eukaryota</taxon>
        <taxon>Metazoa</taxon>
        <taxon>Ecdysozoa</taxon>
        <taxon>Arthropoda</taxon>
        <taxon>Chelicerata</taxon>
        <taxon>Arachnida</taxon>
        <taxon>Araneae</taxon>
        <taxon>Araneomorphae</taxon>
        <taxon>Entelegynae</taxon>
        <taxon>Araneoidea</taxon>
        <taxon>Nephilidae</taxon>
        <taxon>Nephila</taxon>
    </lineage>
</organism>
<sequence>MGIAGEKRKAFNLMHLYINSRLRQNCPNGWLVRERDANVPECDEVDKQSLNRRLRFRQKFMQNLRKRYMSKYQALYFNEENPK</sequence>
<reference evidence="1" key="1">
    <citation type="submission" date="2020-08" db="EMBL/GenBank/DDBJ databases">
        <title>Multicomponent nature underlies the extraordinary mechanical properties of spider dragline silk.</title>
        <authorList>
            <person name="Kono N."/>
            <person name="Nakamura H."/>
            <person name="Mori M."/>
            <person name="Yoshida Y."/>
            <person name="Ohtoshi R."/>
            <person name="Malay A.D."/>
            <person name="Moran D.A.P."/>
            <person name="Tomita M."/>
            <person name="Numata K."/>
            <person name="Arakawa K."/>
        </authorList>
    </citation>
    <scope>NUCLEOTIDE SEQUENCE</scope>
</reference>
<gene>
    <name evidence="1" type="ORF">NPIL_314921</name>
</gene>
<dbReference type="Proteomes" id="UP000887013">
    <property type="component" value="Unassembled WGS sequence"/>
</dbReference>
<accession>A0A8X6IKZ4</accession>